<evidence type="ECO:0000313" key="3">
    <source>
        <dbReference type="EMBL" id="KMQ81471.1"/>
    </source>
</evidence>
<accession>A0A0J7JUD1</accession>
<protein>
    <submittedName>
        <fullName evidence="3">Phosphatidylinositolglycan class n</fullName>
    </submittedName>
</protein>
<proteinExistence type="predicted"/>
<evidence type="ECO:0000259" key="2">
    <source>
        <dbReference type="Pfam" id="PF04987"/>
    </source>
</evidence>
<dbReference type="Pfam" id="PF04987">
    <property type="entry name" value="PigN"/>
    <property type="match status" value="1"/>
</dbReference>
<dbReference type="InterPro" id="IPR017852">
    <property type="entry name" value="GPI_EtnP_transferase_1_C"/>
</dbReference>
<dbReference type="GO" id="GO:0006506">
    <property type="term" value="P:GPI anchor biosynthetic process"/>
    <property type="evidence" value="ECO:0007669"/>
    <property type="project" value="InterPro"/>
</dbReference>
<feature type="domain" description="GPI ethanolamine phosphate transferase 1 C-terminal" evidence="2">
    <location>
        <begin position="6"/>
        <end position="86"/>
    </location>
</feature>
<sequence>MGVAVFSSFLAGLYASFLVSKSPITYYAYAFFPVIFWEEVYAHRGSLARGRKALFGHVKSTGTVVALFLHTILYIATIQSLVSGLNWFSACHVCLTEGRRWATSIGRS</sequence>
<keyword evidence="4" id="KW-1185">Reference proteome</keyword>
<feature type="transmembrane region" description="Helical" evidence="1">
    <location>
        <begin position="63"/>
        <end position="82"/>
    </location>
</feature>
<keyword evidence="1" id="KW-0472">Membrane</keyword>
<reference evidence="3 4" key="1">
    <citation type="submission" date="2015-04" db="EMBL/GenBank/DDBJ databases">
        <title>Lasius niger genome sequencing.</title>
        <authorList>
            <person name="Konorov E.A."/>
            <person name="Nikitin M.A."/>
            <person name="Kirill M.V."/>
            <person name="Chang P."/>
        </authorList>
    </citation>
    <scope>NUCLEOTIDE SEQUENCE [LARGE SCALE GENOMIC DNA]</scope>
    <source>
        <tissue evidence="3">Whole</tissue>
    </source>
</reference>
<evidence type="ECO:0000256" key="1">
    <source>
        <dbReference type="SAM" id="Phobius"/>
    </source>
</evidence>
<comment type="caution">
    <text evidence="3">The sequence shown here is derived from an EMBL/GenBank/DDBJ whole genome shotgun (WGS) entry which is preliminary data.</text>
</comment>
<name>A0A0J7JUD1_LASNI</name>
<keyword evidence="1" id="KW-1133">Transmembrane helix</keyword>
<dbReference type="Proteomes" id="UP000036403">
    <property type="component" value="Unassembled WGS sequence"/>
</dbReference>
<organism evidence="3 4">
    <name type="scientific">Lasius niger</name>
    <name type="common">Black garden ant</name>
    <dbReference type="NCBI Taxonomy" id="67767"/>
    <lineage>
        <taxon>Eukaryota</taxon>
        <taxon>Metazoa</taxon>
        <taxon>Ecdysozoa</taxon>
        <taxon>Arthropoda</taxon>
        <taxon>Hexapoda</taxon>
        <taxon>Insecta</taxon>
        <taxon>Pterygota</taxon>
        <taxon>Neoptera</taxon>
        <taxon>Endopterygota</taxon>
        <taxon>Hymenoptera</taxon>
        <taxon>Apocrita</taxon>
        <taxon>Aculeata</taxon>
        <taxon>Formicoidea</taxon>
        <taxon>Formicidae</taxon>
        <taxon>Formicinae</taxon>
        <taxon>Lasius</taxon>
        <taxon>Lasius</taxon>
    </lineage>
</organism>
<dbReference type="EMBL" id="LBMM01035188">
    <property type="protein sequence ID" value="KMQ81471.1"/>
    <property type="molecule type" value="Genomic_DNA"/>
</dbReference>
<gene>
    <name evidence="3" type="ORF">RF55_26218</name>
</gene>
<dbReference type="AlphaFoldDB" id="A0A0J7JUD1"/>
<dbReference type="GO" id="GO:0005789">
    <property type="term" value="C:endoplasmic reticulum membrane"/>
    <property type="evidence" value="ECO:0007669"/>
    <property type="project" value="InterPro"/>
</dbReference>
<dbReference type="OrthoDB" id="2748310at2759"/>
<dbReference type="PaxDb" id="67767-A0A0J7JUD1"/>
<dbReference type="GO" id="GO:0016740">
    <property type="term" value="F:transferase activity"/>
    <property type="evidence" value="ECO:0007669"/>
    <property type="project" value="InterPro"/>
</dbReference>
<evidence type="ECO:0000313" key="4">
    <source>
        <dbReference type="Proteomes" id="UP000036403"/>
    </source>
</evidence>
<dbReference type="STRING" id="67767.A0A0J7JUD1"/>
<keyword evidence="1" id="KW-0812">Transmembrane</keyword>